<protein>
    <recommendedName>
        <fullName evidence="3">DUF305 domain-containing protein</fullName>
    </recommendedName>
</protein>
<dbReference type="EMBL" id="BAHC01000180">
    <property type="protein sequence ID" value="GAB92460.1"/>
    <property type="molecule type" value="Genomic_DNA"/>
</dbReference>
<feature type="region of interest" description="Disordered" evidence="1">
    <location>
        <begin position="24"/>
        <end position="44"/>
    </location>
</feature>
<organism evidence="4 5">
    <name type="scientific">Gordonia rhizosphera NBRC 16068</name>
    <dbReference type="NCBI Taxonomy" id="1108045"/>
    <lineage>
        <taxon>Bacteria</taxon>
        <taxon>Bacillati</taxon>
        <taxon>Actinomycetota</taxon>
        <taxon>Actinomycetes</taxon>
        <taxon>Mycobacteriales</taxon>
        <taxon>Gordoniaceae</taxon>
        <taxon>Gordonia</taxon>
    </lineage>
</organism>
<evidence type="ECO:0000259" key="3">
    <source>
        <dbReference type="Pfam" id="PF03713"/>
    </source>
</evidence>
<evidence type="ECO:0000256" key="2">
    <source>
        <dbReference type="SAM" id="SignalP"/>
    </source>
</evidence>
<dbReference type="Proteomes" id="UP000008363">
    <property type="component" value="Unassembled WGS sequence"/>
</dbReference>
<dbReference type="RefSeq" id="WP_006336932.1">
    <property type="nucleotide sequence ID" value="NZ_BAHC01000180.1"/>
</dbReference>
<gene>
    <name evidence="4" type="ORF">GORHZ_180_00190</name>
</gene>
<sequence>MKKNTILWSAVVAVTLVAGCSTADEPSAAESSTPSLPMPMASGSASSSTAMSYNEYDVSFNQMMIPHHQQAVAMAELVADRTTTAAVRDLATRIQAAQQPEIDEMTARLAAWGVATPSTHEGHAMPGTMTDDDMSALAAADGTAFDRLWLQQMIAHHQGAVEMSDDELAEGIDPSSRELATRIRVAQQAEIDEMNRLLNP</sequence>
<proteinExistence type="predicted"/>
<keyword evidence="2" id="KW-0732">Signal</keyword>
<dbReference type="Pfam" id="PF03713">
    <property type="entry name" value="DUF305"/>
    <property type="match status" value="1"/>
</dbReference>
<dbReference type="InterPro" id="IPR012347">
    <property type="entry name" value="Ferritin-like"/>
</dbReference>
<accession>K6VZX1</accession>
<reference evidence="4 5" key="1">
    <citation type="submission" date="2012-08" db="EMBL/GenBank/DDBJ databases">
        <title>Whole genome shotgun sequence of Gordonia rhizosphera NBRC 16068.</title>
        <authorList>
            <person name="Takarada H."/>
            <person name="Isaki S."/>
            <person name="Hosoyama A."/>
            <person name="Tsuchikane K."/>
            <person name="Katsumata H."/>
            <person name="Baba S."/>
            <person name="Ohji S."/>
            <person name="Yamazaki S."/>
            <person name="Fujita N."/>
        </authorList>
    </citation>
    <scope>NUCLEOTIDE SEQUENCE [LARGE SCALE GENOMIC DNA]</scope>
    <source>
        <strain evidence="4 5">NBRC 16068</strain>
    </source>
</reference>
<feature type="signal peptide" evidence="2">
    <location>
        <begin position="1"/>
        <end position="23"/>
    </location>
</feature>
<name>K6VZX1_9ACTN</name>
<evidence type="ECO:0000256" key="1">
    <source>
        <dbReference type="SAM" id="MobiDB-lite"/>
    </source>
</evidence>
<evidence type="ECO:0000313" key="5">
    <source>
        <dbReference type="Proteomes" id="UP000008363"/>
    </source>
</evidence>
<evidence type="ECO:0000313" key="4">
    <source>
        <dbReference type="EMBL" id="GAB92460.1"/>
    </source>
</evidence>
<dbReference type="InterPro" id="IPR005183">
    <property type="entry name" value="DUF305_CopM-like"/>
</dbReference>
<dbReference type="eggNOG" id="COG3544">
    <property type="taxonomic scope" value="Bacteria"/>
</dbReference>
<dbReference type="OrthoDB" id="26872at2"/>
<dbReference type="PROSITE" id="PS51257">
    <property type="entry name" value="PROKAR_LIPOPROTEIN"/>
    <property type="match status" value="1"/>
</dbReference>
<dbReference type="PANTHER" id="PTHR36933:SF1">
    <property type="entry name" value="SLL0788 PROTEIN"/>
    <property type="match status" value="1"/>
</dbReference>
<dbReference type="Gene3D" id="1.20.1260.10">
    <property type="match status" value="1"/>
</dbReference>
<comment type="caution">
    <text evidence="4">The sequence shown here is derived from an EMBL/GenBank/DDBJ whole genome shotgun (WGS) entry which is preliminary data.</text>
</comment>
<feature type="compositionally biased region" description="Low complexity" evidence="1">
    <location>
        <begin position="34"/>
        <end position="44"/>
    </location>
</feature>
<dbReference type="PANTHER" id="PTHR36933">
    <property type="entry name" value="SLL0788 PROTEIN"/>
    <property type="match status" value="1"/>
</dbReference>
<dbReference type="STRING" id="1108045.GORHZ_180_00190"/>
<feature type="chain" id="PRO_5039639586" description="DUF305 domain-containing protein" evidence="2">
    <location>
        <begin position="24"/>
        <end position="200"/>
    </location>
</feature>
<keyword evidence="5" id="KW-1185">Reference proteome</keyword>
<feature type="domain" description="DUF305" evidence="3">
    <location>
        <begin position="57"/>
        <end position="198"/>
    </location>
</feature>
<dbReference type="AlphaFoldDB" id="K6VZX1"/>